<gene>
    <name evidence="2" type="ORF">MM415A00305_0045</name>
    <name evidence="1" type="ORF">MM415B01000_0021</name>
</gene>
<dbReference type="AlphaFoldDB" id="A0A6M3KMJ1"/>
<sequence>MKKQQRKFVINLPEHQPIAGNPYSVEEVDEVFGGCAGCDKGRKRIVVERGAPSEWERMLRYAHECIHGGEEEYGFGPLKDDSDDSDVDRLAHLFTEMLFSIVEAQ</sequence>
<reference evidence="2" key="1">
    <citation type="submission" date="2020-03" db="EMBL/GenBank/DDBJ databases">
        <title>The deep terrestrial virosphere.</title>
        <authorList>
            <person name="Holmfeldt K."/>
            <person name="Nilsson E."/>
            <person name="Simone D."/>
            <person name="Lopez-Fernandez M."/>
            <person name="Wu X."/>
            <person name="de Brujin I."/>
            <person name="Lundin D."/>
            <person name="Andersson A."/>
            <person name="Bertilsson S."/>
            <person name="Dopson M."/>
        </authorList>
    </citation>
    <scope>NUCLEOTIDE SEQUENCE</scope>
    <source>
        <strain evidence="2">MM415A00305</strain>
        <strain evidence="1">MM415B01000</strain>
    </source>
</reference>
<accession>A0A6M3KMJ1</accession>
<dbReference type="EMBL" id="MT142506">
    <property type="protein sequence ID" value="QJA83247.1"/>
    <property type="molecule type" value="Genomic_DNA"/>
</dbReference>
<proteinExistence type="predicted"/>
<protein>
    <submittedName>
        <fullName evidence="2">Uncharacterized protein</fullName>
    </submittedName>
</protein>
<evidence type="ECO:0000313" key="2">
    <source>
        <dbReference type="EMBL" id="QJA83247.1"/>
    </source>
</evidence>
<name>A0A6M3KMJ1_9ZZZZ</name>
<dbReference type="EMBL" id="MT141430">
    <property type="protein sequence ID" value="QJA61095.1"/>
    <property type="molecule type" value="Genomic_DNA"/>
</dbReference>
<organism evidence="2">
    <name type="scientific">viral metagenome</name>
    <dbReference type="NCBI Taxonomy" id="1070528"/>
    <lineage>
        <taxon>unclassified sequences</taxon>
        <taxon>metagenomes</taxon>
        <taxon>organismal metagenomes</taxon>
    </lineage>
</organism>
<evidence type="ECO:0000313" key="1">
    <source>
        <dbReference type="EMBL" id="QJA61095.1"/>
    </source>
</evidence>